<dbReference type="EMBL" id="JASPKZ010003842">
    <property type="protein sequence ID" value="KAJ9592284.1"/>
    <property type="molecule type" value="Genomic_DNA"/>
</dbReference>
<reference evidence="2" key="1">
    <citation type="journal article" date="2023" name="IScience">
        <title>Live-bearing cockroach genome reveals convergent evolutionary mechanisms linked to viviparity in insects and beyond.</title>
        <authorList>
            <person name="Fouks B."/>
            <person name="Harrison M.C."/>
            <person name="Mikhailova A.A."/>
            <person name="Marchal E."/>
            <person name="English S."/>
            <person name="Carruthers M."/>
            <person name="Jennings E.C."/>
            <person name="Chiamaka E.L."/>
            <person name="Frigard R.A."/>
            <person name="Pippel M."/>
            <person name="Attardo G.M."/>
            <person name="Benoit J.B."/>
            <person name="Bornberg-Bauer E."/>
            <person name="Tobe S.S."/>
        </authorList>
    </citation>
    <scope>NUCLEOTIDE SEQUENCE</scope>
    <source>
        <strain evidence="2">Stay&amp;Tobe</strain>
    </source>
</reference>
<organism evidence="2 3">
    <name type="scientific">Diploptera punctata</name>
    <name type="common">Pacific beetle cockroach</name>
    <dbReference type="NCBI Taxonomy" id="6984"/>
    <lineage>
        <taxon>Eukaryota</taxon>
        <taxon>Metazoa</taxon>
        <taxon>Ecdysozoa</taxon>
        <taxon>Arthropoda</taxon>
        <taxon>Hexapoda</taxon>
        <taxon>Insecta</taxon>
        <taxon>Pterygota</taxon>
        <taxon>Neoptera</taxon>
        <taxon>Polyneoptera</taxon>
        <taxon>Dictyoptera</taxon>
        <taxon>Blattodea</taxon>
        <taxon>Blaberoidea</taxon>
        <taxon>Blaberidae</taxon>
        <taxon>Diplopterinae</taxon>
        <taxon>Diploptera</taxon>
    </lineage>
</organism>
<feature type="region of interest" description="Disordered" evidence="1">
    <location>
        <begin position="1"/>
        <end position="61"/>
    </location>
</feature>
<evidence type="ECO:0000313" key="2">
    <source>
        <dbReference type="EMBL" id="KAJ9592284.1"/>
    </source>
</evidence>
<name>A0AAD8A4F4_DIPPU</name>
<evidence type="ECO:0000256" key="1">
    <source>
        <dbReference type="SAM" id="MobiDB-lite"/>
    </source>
</evidence>
<sequence>MAQSTSSWLKSKKGDSSDSDTEKSPSIRRNNISLEDSNDKKESGHILGSSSSSTNDESVKNAGVAYLNKKKMLKRRLSPVENNSIKKFFVTENDKKNKEAENADASSHSETCVQCPICNMYYEAEEIEDHSATCDTFIKDDVECPVCNKLMSAAVIDIHAIKCATDMFGD</sequence>
<keyword evidence="3" id="KW-1185">Reference proteome</keyword>
<protein>
    <submittedName>
        <fullName evidence="2">Uncharacterized protein</fullName>
    </submittedName>
</protein>
<reference evidence="2" key="2">
    <citation type="submission" date="2023-05" db="EMBL/GenBank/DDBJ databases">
        <authorList>
            <person name="Fouks B."/>
        </authorList>
    </citation>
    <scope>NUCLEOTIDE SEQUENCE</scope>
    <source>
        <strain evidence="2">Stay&amp;Tobe</strain>
        <tissue evidence="2">Testes</tissue>
    </source>
</reference>
<gene>
    <name evidence="2" type="ORF">L9F63_001180</name>
</gene>
<dbReference type="AlphaFoldDB" id="A0AAD8A4F4"/>
<comment type="caution">
    <text evidence="2">The sequence shown here is derived from an EMBL/GenBank/DDBJ whole genome shotgun (WGS) entry which is preliminary data.</text>
</comment>
<evidence type="ECO:0000313" key="3">
    <source>
        <dbReference type="Proteomes" id="UP001233999"/>
    </source>
</evidence>
<proteinExistence type="predicted"/>
<dbReference type="Proteomes" id="UP001233999">
    <property type="component" value="Unassembled WGS sequence"/>
</dbReference>
<accession>A0AAD8A4F4</accession>
<feature type="compositionally biased region" description="Basic and acidic residues" evidence="1">
    <location>
        <begin position="12"/>
        <end position="25"/>
    </location>
</feature>